<dbReference type="EMBL" id="FOCI01000007">
    <property type="protein sequence ID" value="SEM95636.1"/>
    <property type="molecule type" value="Genomic_DNA"/>
</dbReference>
<dbReference type="SUPFAM" id="SSF47413">
    <property type="entry name" value="lambda repressor-like DNA-binding domains"/>
    <property type="match status" value="1"/>
</dbReference>
<dbReference type="InterPro" id="IPR010982">
    <property type="entry name" value="Lambda_DNA-bd_dom_sf"/>
</dbReference>
<organism evidence="5 6">
    <name type="scientific">Loktanella fryxellensis</name>
    <dbReference type="NCBI Taxonomy" id="245187"/>
    <lineage>
        <taxon>Bacteria</taxon>
        <taxon>Pseudomonadati</taxon>
        <taxon>Pseudomonadota</taxon>
        <taxon>Alphaproteobacteria</taxon>
        <taxon>Rhodobacterales</taxon>
        <taxon>Roseobacteraceae</taxon>
        <taxon>Loktanella</taxon>
    </lineage>
</organism>
<dbReference type="AlphaFoldDB" id="A0A1H8CKX5"/>
<dbReference type="RefSeq" id="WP_089900791.1">
    <property type="nucleotide sequence ID" value="NZ_FOCI01000007.1"/>
</dbReference>
<accession>A0A1H8CKX5</accession>
<evidence type="ECO:0000256" key="3">
    <source>
        <dbReference type="ARBA" id="ARBA00023163"/>
    </source>
</evidence>
<dbReference type="InterPro" id="IPR028082">
    <property type="entry name" value="Peripla_BP_I"/>
</dbReference>
<keyword evidence="2" id="KW-0238">DNA-binding</keyword>
<dbReference type="SUPFAM" id="SSF53822">
    <property type="entry name" value="Periplasmic binding protein-like I"/>
    <property type="match status" value="1"/>
</dbReference>
<dbReference type="InterPro" id="IPR000843">
    <property type="entry name" value="HTH_LacI"/>
</dbReference>
<evidence type="ECO:0000256" key="2">
    <source>
        <dbReference type="ARBA" id="ARBA00023125"/>
    </source>
</evidence>
<feature type="domain" description="HTH lacI-type" evidence="4">
    <location>
        <begin position="4"/>
        <end position="58"/>
    </location>
</feature>
<dbReference type="SMART" id="SM00354">
    <property type="entry name" value="HTH_LACI"/>
    <property type="match status" value="1"/>
</dbReference>
<dbReference type="Gene3D" id="1.10.260.40">
    <property type="entry name" value="lambda repressor-like DNA-binding domains"/>
    <property type="match status" value="1"/>
</dbReference>
<sequence length="341" mass="36375">MQRPTIHDVAREARVSLATVDRVLNNRGGVAAKSVEKVHFAVEKTGYVRDQFAANLSRGRGFRFVFLLPAPVSSFVRNLTAAIADQALRYRKDRVEVEVRSSPTFDSAAQVAALRAIAPAQTDCLAVMVTDVPAVRAELLRLRAAGVHILTLVSDVGAAARAVYVGPDNEVAGRMAGRFMGRFVRKPAGPVLVIAGSLAARDHAQRLLGFRQVLQAEYPALTVLPVAEGLDDADRIAGIALQAMADVPLLGIYAIGAGNAGLLEALSEAPGTLRPVTILHELTGTTRTGLQSDLFDLVIDQDPGRAVTRALSIMRDLADGQTVSPDRGNIPLSIIIKENIQ</sequence>
<dbReference type="PROSITE" id="PS50932">
    <property type="entry name" value="HTH_LACI_2"/>
    <property type="match status" value="1"/>
</dbReference>
<keyword evidence="6" id="KW-1185">Reference proteome</keyword>
<reference evidence="5 6" key="1">
    <citation type="submission" date="2016-10" db="EMBL/GenBank/DDBJ databases">
        <authorList>
            <person name="de Groot N.N."/>
        </authorList>
    </citation>
    <scope>NUCLEOTIDE SEQUENCE [LARGE SCALE GENOMIC DNA]</scope>
    <source>
        <strain evidence="5 6">DSM 16213</strain>
    </source>
</reference>
<evidence type="ECO:0000313" key="5">
    <source>
        <dbReference type="EMBL" id="SEM95636.1"/>
    </source>
</evidence>
<keyword evidence="1" id="KW-0805">Transcription regulation</keyword>
<dbReference type="Gene3D" id="3.40.50.2300">
    <property type="match status" value="2"/>
</dbReference>
<dbReference type="PANTHER" id="PTHR30146:SF152">
    <property type="entry name" value="TRANSCRIPTIONAL REGULATORY PROTEIN"/>
    <property type="match status" value="1"/>
</dbReference>
<protein>
    <submittedName>
        <fullName evidence="5">Transcriptional regulator, LacI family</fullName>
    </submittedName>
</protein>
<dbReference type="CDD" id="cd06307">
    <property type="entry name" value="PBP1_sugar_binding"/>
    <property type="match status" value="1"/>
</dbReference>
<dbReference type="Pfam" id="PF00356">
    <property type="entry name" value="LacI"/>
    <property type="match status" value="1"/>
</dbReference>
<dbReference type="GO" id="GO:0000976">
    <property type="term" value="F:transcription cis-regulatory region binding"/>
    <property type="evidence" value="ECO:0007669"/>
    <property type="project" value="TreeGrafter"/>
</dbReference>
<keyword evidence="3" id="KW-0804">Transcription</keyword>
<evidence type="ECO:0000313" key="6">
    <source>
        <dbReference type="Proteomes" id="UP000199585"/>
    </source>
</evidence>
<dbReference type="PANTHER" id="PTHR30146">
    <property type="entry name" value="LACI-RELATED TRANSCRIPTIONAL REPRESSOR"/>
    <property type="match status" value="1"/>
</dbReference>
<dbReference type="PROSITE" id="PS00356">
    <property type="entry name" value="HTH_LACI_1"/>
    <property type="match status" value="1"/>
</dbReference>
<dbReference type="CDD" id="cd01392">
    <property type="entry name" value="HTH_LacI"/>
    <property type="match status" value="1"/>
</dbReference>
<dbReference type="OrthoDB" id="9805774at2"/>
<dbReference type="Pfam" id="PF13407">
    <property type="entry name" value="Peripla_BP_4"/>
    <property type="match status" value="1"/>
</dbReference>
<dbReference type="GO" id="GO:0003700">
    <property type="term" value="F:DNA-binding transcription factor activity"/>
    <property type="evidence" value="ECO:0007669"/>
    <property type="project" value="TreeGrafter"/>
</dbReference>
<evidence type="ECO:0000259" key="4">
    <source>
        <dbReference type="PROSITE" id="PS50932"/>
    </source>
</evidence>
<name>A0A1H8CKX5_9RHOB</name>
<gene>
    <name evidence="5" type="ORF">SAMN04488003_10718</name>
</gene>
<dbReference type="Proteomes" id="UP000199585">
    <property type="component" value="Unassembled WGS sequence"/>
</dbReference>
<proteinExistence type="predicted"/>
<evidence type="ECO:0000256" key="1">
    <source>
        <dbReference type="ARBA" id="ARBA00023015"/>
    </source>
</evidence>
<dbReference type="InterPro" id="IPR025997">
    <property type="entry name" value="SBP_2_dom"/>
</dbReference>
<dbReference type="STRING" id="245187.SAMN04488003_10718"/>